<feature type="compositionally biased region" description="Basic and acidic residues" evidence="1">
    <location>
        <begin position="239"/>
        <end position="251"/>
    </location>
</feature>
<gene>
    <name evidence="3" type="ORF">CSSPTR1EN2_LOCUS3803</name>
</gene>
<reference evidence="3" key="1">
    <citation type="submission" date="2024-02" db="EMBL/GenBank/DDBJ databases">
        <authorList>
            <consortium name="ELIXIR-Norway"/>
            <consortium name="Elixir Norway"/>
        </authorList>
    </citation>
    <scope>NUCLEOTIDE SEQUENCE</scope>
</reference>
<evidence type="ECO:0000313" key="3">
    <source>
        <dbReference type="EMBL" id="CAK9197095.1"/>
    </source>
</evidence>
<protein>
    <submittedName>
        <fullName evidence="3">Uncharacterized protein</fullName>
    </submittedName>
</protein>
<dbReference type="EMBL" id="OZ019903">
    <property type="protein sequence ID" value="CAK9197095.1"/>
    <property type="molecule type" value="Genomic_DNA"/>
</dbReference>
<evidence type="ECO:0000256" key="2">
    <source>
        <dbReference type="SAM" id="Phobius"/>
    </source>
</evidence>
<keyword evidence="2" id="KW-0472">Membrane</keyword>
<keyword evidence="2" id="KW-1133">Transmembrane helix</keyword>
<name>A0ABP0THY4_9BRYO</name>
<feature type="region of interest" description="Disordered" evidence="1">
    <location>
        <begin position="169"/>
        <end position="279"/>
    </location>
</feature>
<feature type="compositionally biased region" description="Basic and acidic residues" evidence="1">
    <location>
        <begin position="175"/>
        <end position="205"/>
    </location>
</feature>
<organism evidence="3 4">
    <name type="scientific">Sphagnum troendelagicum</name>
    <dbReference type="NCBI Taxonomy" id="128251"/>
    <lineage>
        <taxon>Eukaryota</taxon>
        <taxon>Viridiplantae</taxon>
        <taxon>Streptophyta</taxon>
        <taxon>Embryophyta</taxon>
        <taxon>Bryophyta</taxon>
        <taxon>Sphagnophytina</taxon>
        <taxon>Sphagnopsida</taxon>
        <taxon>Sphagnales</taxon>
        <taxon>Sphagnaceae</taxon>
        <taxon>Sphagnum</taxon>
    </lineage>
</organism>
<dbReference type="Proteomes" id="UP001497512">
    <property type="component" value="Chromosome 11"/>
</dbReference>
<feature type="transmembrane region" description="Helical" evidence="2">
    <location>
        <begin position="20"/>
        <end position="38"/>
    </location>
</feature>
<evidence type="ECO:0000256" key="1">
    <source>
        <dbReference type="SAM" id="MobiDB-lite"/>
    </source>
</evidence>
<evidence type="ECO:0000313" key="4">
    <source>
        <dbReference type="Proteomes" id="UP001497512"/>
    </source>
</evidence>
<proteinExistence type="predicted"/>
<keyword evidence="4" id="KW-1185">Reference proteome</keyword>
<keyword evidence="2" id="KW-0812">Transmembrane</keyword>
<accession>A0ABP0THY4</accession>
<sequence length="279" mass="31190">MQGRGGGALMAARGKLPSYMILLVCAFAAIALVGFQTLKECRTVAALFLAKENEIERLNNQHEKDAADLKKMSSILKENDKIHRKLESKLEEAEASLEHSRKQLGVCQQGRQKCVDRESQLDAKEDEMLSLQQKLQEKDSELSAMKMQLAAAQQQDMNNKEDTAAAMKNNSELEQTEKATDNPDEERRSDDDLIKETTDGKHEEGESMMTAEAAHEKDGADNGTEDTSSEAVTVSETEEEHKSESLKKLEDPSVDNEETIDDRREIQEEDNNSQQEASD</sequence>